<feature type="compositionally biased region" description="Basic residues" evidence="9">
    <location>
        <begin position="205"/>
        <end position="215"/>
    </location>
</feature>
<dbReference type="AlphaFoldDB" id="A0A1S3IW44"/>
<evidence type="ECO:0000259" key="11">
    <source>
        <dbReference type="PROSITE" id="PS50922"/>
    </source>
</evidence>
<evidence type="ECO:0000313" key="13">
    <source>
        <dbReference type="RefSeq" id="XP_013402186.1"/>
    </source>
</evidence>
<dbReference type="Proteomes" id="UP000085678">
    <property type="component" value="Unplaced"/>
</dbReference>
<evidence type="ECO:0000256" key="2">
    <source>
        <dbReference type="ARBA" id="ARBA00005999"/>
    </source>
</evidence>
<protein>
    <submittedName>
        <fullName evidence="13">Translocating chain-associated membrane protein 1-like 1</fullName>
    </submittedName>
</protein>
<evidence type="ECO:0000256" key="10">
    <source>
        <dbReference type="SAM" id="Phobius"/>
    </source>
</evidence>
<evidence type="ECO:0000313" key="12">
    <source>
        <dbReference type="Proteomes" id="UP000085678"/>
    </source>
</evidence>
<evidence type="ECO:0000256" key="4">
    <source>
        <dbReference type="ARBA" id="ARBA00022692"/>
    </source>
</evidence>
<dbReference type="RefSeq" id="XP_013402186.1">
    <property type="nucleotide sequence ID" value="XM_013546732.2"/>
</dbReference>
<evidence type="ECO:0000256" key="8">
    <source>
        <dbReference type="PROSITE-ProRule" id="PRU00205"/>
    </source>
</evidence>
<keyword evidence="4 8" id="KW-0812">Transmembrane</keyword>
<feature type="region of interest" description="Disordered" evidence="9">
    <location>
        <begin position="197"/>
        <end position="250"/>
    </location>
</feature>
<dbReference type="InterPro" id="IPR016447">
    <property type="entry name" value="Translocation_assoc_membrane"/>
</dbReference>
<organism evidence="12 13">
    <name type="scientific">Lingula anatina</name>
    <name type="common">Brachiopod</name>
    <name type="synonym">Lingula unguis</name>
    <dbReference type="NCBI Taxonomy" id="7574"/>
    <lineage>
        <taxon>Eukaryota</taxon>
        <taxon>Metazoa</taxon>
        <taxon>Spiralia</taxon>
        <taxon>Lophotrochozoa</taxon>
        <taxon>Brachiopoda</taxon>
        <taxon>Linguliformea</taxon>
        <taxon>Lingulata</taxon>
        <taxon>Lingulida</taxon>
        <taxon>Linguloidea</taxon>
        <taxon>Lingulidae</taxon>
        <taxon>Lingula</taxon>
    </lineage>
</organism>
<evidence type="ECO:0000256" key="5">
    <source>
        <dbReference type="ARBA" id="ARBA00022927"/>
    </source>
</evidence>
<feature type="transmembrane region" description="Helical" evidence="10">
    <location>
        <begin position="63"/>
        <end position="79"/>
    </location>
</feature>
<evidence type="ECO:0000256" key="3">
    <source>
        <dbReference type="ARBA" id="ARBA00022448"/>
    </source>
</evidence>
<dbReference type="PANTHER" id="PTHR12371">
    <property type="entry name" value="TRANSLOCATION ASSOCIATED MEMBRANE PROTEIN"/>
    <property type="match status" value="1"/>
</dbReference>
<feature type="transmembrane region" description="Helical" evidence="10">
    <location>
        <begin position="163"/>
        <end position="184"/>
    </location>
</feature>
<dbReference type="OrthoDB" id="3053196at2759"/>
<keyword evidence="7 8" id="KW-0472">Membrane</keyword>
<dbReference type="GO" id="GO:0005789">
    <property type="term" value="C:endoplasmic reticulum membrane"/>
    <property type="evidence" value="ECO:0007669"/>
    <property type="project" value="TreeGrafter"/>
</dbReference>
<keyword evidence="5" id="KW-0653">Protein transport</keyword>
<dbReference type="PANTHER" id="PTHR12371:SF11">
    <property type="entry name" value="TRANSLOCATING CHAIN-ASSOCIATED MEMBRANE PROTEIN"/>
    <property type="match status" value="1"/>
</dbReference>
<feature type="transmembrane region" description="Helical" evidence="10">
    <location>
        <begin position="26"/>
        <end position="51"/>
    </location>
</feature>
<dbReference type="STRING" id="7574.A0A1S3IW44"/>
<keyword evidence="6 10" id="KW-1133">Transmembrane helix</keyword>
<dbReference type="KEGG" id="lak:106167845"/>
<proteinExistence type="inferred from homology"/>
<evidence type="ECO:0000256" key="6">
    <source>
        <dbReference type="ARBA" id="ARBA00022989"/>
    </source>
</evidence>
<dbReference type="Pfam" id="PF03798">
    <property type="entry name" value="TRAM_LAG1_CLN8"/>
    <property type="match status" value="1"/>
</dbReference>
<dbReference type="SMART" id="SM00724">
    <property type="entry name" value="TLC"/>
    <property type="match status" value="1"/>
</dbReference>
<dbReference type="InParanoid" id="A0A1S3IW44"/>
<sequence length="250" mass="28655">MAVHARAKNDFVTSISNLWEGYPHGILQFVIKFYFITQIAYWVHCIPELYFQKVKKEEMMSRITYAALYFVFITGAYLLNFTRVALCMMVLHYFVEAVFHSARLLYFADRTDLANTGFMAWNVLFVLVRLGSITLAVLTFWYGLEQTGVHAVSIKDGNFNTQIVRINCLAAICLLQAWMMWNFITFHLKRMRERSTGSSAARKSGVGKKSKKVKGKKSEDEDSTTENDEGTVSENGSPAVRQRTPKVKRN</sequence>
<gene>
    <name evidence="13" type="primary">LOC106167845</name>
</gene>
<comment type="similarity">
    <text evidence="2">Belongs to the TRAM family.</text>
</comment>
<evidence type="ECO:0000256" key="7">
    <source>
        <dbReference type="ARBA" id="ARBA00023136"/>
    </source>
</evidence>
<dbReference type="GeneID" id="106167845"/>
<accession>A0A1S3IW44</accession>
<dbReference type="PROSITE" id="PS50922">
    <property type="entry name" value="TLC"/>
    <property type="match status" value="1"/>
</dbReference>
<name>A0A1S3IW44_LINAN</name>
<feature type="compositionally biased region" description="Acidic residues" evidence="9">
    <location>
        <begin position="220"/>
        <end position="231"/>
    </location>
</feature>
<evidence type="ECO:0000256" key="9">
    <source>
        <dbReference type="SAM" id="MobiDB-lite"/>
    </source>
</evidence>
<dbReference type="GO" id="GO:0006616">
    <property type="term" value="P:SRP-dependent cotranslational protein targeting to membrane, translocation"/>
    <property type="evidence" value="ECO:0007669"/>
    <property type="project" value="InterPro"/>
</dbReference>
<feature type="domain" description="TLC" evidence="11">
    <location>
        <begin position="1"/>
        <end position="194"/>
    </location>
</feature>
<feature type="transmembrane region" description="Helical" evidence="10">
    <location>
        <begin position="118"/>
        <end position="143"/>
    </location>
</feature>
<keyword evidence="3" id="KW-0813">Transport</keyword>
<reference evidence="13" key="1">
    <citation type="submission" date="2025-08" db="UniProtKB">
        <authorList>
            <consortium name="RefSeq"/>
        </authorList>
    </citation>
    <scope>IDENTIFICATION</scope>
    <source>
        <tissue evidence="13">Gonads</tissue>
    </source>
</reference>
<keyword evidence="12" id="KW-1185">Reference proteome</keyword>
<dbReference type="GO" id="GO:0045048">
    <property type="term" value="P:protein insertion into ER membrane"/>
    <property type="evidence" value="ECO:0007669"/>
    <property type="project" value="TreeGrafter"/>
</dbReference>
<dbReference type="InterPro" id="IPR006634">
    <property type="entry name" value="TLC-dom"/>
</dbReference>
<comment type="subcellular location">
    <subcellularLocation>
        <location evidence="1">Membrane</location>
        <topology evidence="1">Multi-pass membrane protein</topology>
    </subcellularLocation>
</comment>
<evidence type="ECO:0000256" key="1">
    <source>
        <dbReference type="ARBA" id="ARBA00004141"/>
    </source>
</evidence>